<dbReference type="Proteomes" id="UP000064921">
    <property type="component" value="Plasmid p.p-1"/>
</dbReference>
<protein>
    <submittedName>
        <fullName evidence="9">ABC transporter permease</fullName>
    </submittedName>
</protein>
<keyword evidence="10" id="KW-1185">Reference proteome</keyword>
<dbReference type="GO" id="GO:0033214">
    <property type="term" value="P:siderophore-iron import into cell"/>
    <property type="evidence" value="ECO:0007669"/>
    <property type="project" value="TreeGrafter"/>
</dbReference>
<keyword evidence="6 8" id="KW-1133">Transmembrane helix</keyword>
<dbReference type="GO" id="GO:0005886">
    <property type="term" value="C:plasma membrane"/>
    <property type="evidence" value="ECO:0007669"/>
    <property type="project" value="UniProtKB-SubCell"/>
</dbReference>
<dbReference type="InterPro" id="IPR000522">
    <property type="entry name" value="ABC_transptr_permease_BtuC"/>
</dbReference>
<dbReference type="eggNOG" id="COG0609">
    <property type="taxonomic scope" value="Bacteria"/>
</dbReference>
<feature type="transmembrane region" description="Helical" evidence="8">
    <location>
        <begin position="107"/>
        <end position="128"/>
    </location>
</feature>
<feature type="transmembrane region" description="Helical" evidence="8">
    <location>
        <begin position="165"/>
        <end position="187"/>
    </location>
</feature>
<evidence type="ECO:0000313" key="9">
    <source>
        <dbReference type="EMBL" id="ALV30424.1"/>
    </source>
</evidence>
<feature type="transmembrane region" description="Helical" evidence="8">
    <location>
        <begin position="134"/>
        <end position="153"/>
    </location>
</feature>
<dbReference type="RefSeq" id="WP_058900978.1">
    <property type="nucleotide sequence ID" value="NZ_CP013069.1"/>
</dbReference>
<gene>
    <name evidence="9" type="ORF">APZ00_24585</name>
</gene>
<keyword evidence="7 8" id="KW-0472">Membrane</keyword>
<dbReference type="PANTHER" id="PTHR30472">
    <property type="entry name" value="FERRIC ENTEROBACTIN TRANSPORT SYSTEM PERMEASE PROTEIN"/>
    <property type="match status" value="1"/>
</dbReference>
<evidence type="ECO:0000256" key="2">
    <source>
        <dbReference type="ARBA" id="ARBA00007935"/>
    </source>
</evidence>
<dbReference type="KEGG" id="pphr:APZ00_24585"/>
<proteinExistence type="inferred from homology"/>
<keyword evidence="3" id="KW-0813">Transport</keyword>
<feature type="transmembrane region" description="Helical" evidence="8">
    <location>
        <begin position="324"/>
        <end position="342"/>
    </location>
</feature>
<feature type="transmembrane region" description="Helical" evidence="8">
    <location>
        <begin position="24"/>
        <end position="44"/>
    </location>
</feature>
<name>A0A0U3NBY7_9HYPH</name>
<dbReference type="CDD" id="cd06550">
    <property type="entry name" value="TM_ABC_iron-siderophores_like"/>
    <property type="match status" value="1"/>
</dbReference>
<feature type="transmembrane region" description="Helical" evidence="8">
    <location>
        <begin position="207"/>
        <end position="229"/>
    </location>
</feature>
<keyword evidence="4" id="KW-1003">Cell membrane</keyword>
<dbReference type="EMBL" id="CP013069">
    <property type="protein sequence ID" value="ALV30424.1"/>
    <property type="molecule type" value="Genomic_DNA"/>
</dbReference>
<dbReference type="Pfam" id="PF01032">
    <property type="entry name" value="FecCD"/>
    <property type="match status" value="1"/>
</dbReference>
<evidence type="ECO:0000256" key="5">
    <source>
        <dbReference type="ARBA" id="ARBA00022692"/>
    </source>
</evidence>
<comment type="similarity">
    <text evidence="2">Belongs to the binding-protein-dependent transport system permease family. FecCD subfamily.</text>
</comment>
<dbReference type="SUPFAM" id="SSF81345">
    <property type="entry name" value="ABC transporter involved in vitamin B12 uptake, BtuC"/>
    <property type="match status" value="1"/>
</dbReference>
<accession>A0A0U3NBY7</accession>
<comment type="subcellular location">
    <subcellularLocation>
        <location evidence="1">Cell membrane</location>
        <topology evidence="1">Multi-pass membrane protein</topology>
    </subcellularLocation>
</comment>
<reference evidence="9 10" key="1">
    <citation type="submission" date="2015-10" db="EMBL/GenBank/DDBJ databases">
        <title>The world's first case of liver abscess caused by Pannonibacter phragmitetus.</title>
        <authorList>
            <person name="Ming D."/>
            <person name="Wang M."/>
            <person name="Zhou Y."/>
            <person name="Jiang T."/>
            <person name="Hu S."/>
        </authorList>
    </citation>
    <scope>NUCLEOTIDE SEQUENCE [LARGE SCALE GENOMIC DNA]</scope>
    <source>
        <strain evidence="9 10">31801</strain>
        <plasmid evidence="10">Plasmid p.p-1</plasmid>
    </source>
</reference>
<keyword evidence="9" id="KW-0614">Plasmid</keyword>
<evidence type="ECO:0000256" key="8">
    <source>
        <dbReference type="SAM" id="Phobius"/>
    </source>
</evidence>
<evidence type="ECO:0000256" key="4">
    <source>
        <dbReference type="ARBA" id="ARBA00022475"/>
    </source>
</evidence>
<evidence type="ECO:0000256" key="7">
    <source>
        <dbReference type="ARBA" id="ARBA00023136"/>
    </source>
</evidence>
<dbReference type="InterPro" id="IPR037294">
    <property type="entry name" value="ABC_BtuC-like"/>
</dbReference>
<evidence type="ECO:0000313" key="10">
    <source>
        <dbReference type="Proteomes" id="UP000064921"/>
    </source>
</evidence>
<sequence>MSLVAEGTAPAAARPDAGRRRRRMWLAALFAVLLPGAVASLFAGSRPMPPAAVLEALLRYNGQNDPHLIIWSLRLPRMCVALLTGLALGTAGALMQALTRNPLAEPGLLGINAGAALAVMAGISLFGFVSIWEYVWFGFAGAGLAGLAVFALGQAHETGTNPVRLVLAGAGLSVMLGSASSLLIINSPPEVLDGFRNWAAGSFEGRSLSVATVLALATLCGLLIAQVLAPGLNALALGRDTGEALGVNTRALFTASCLAIMLLTGAATAAAGPIGFIGLVAPHIARSITGPDYRWILPFSGLIAAILLLAADVAGRLIAMPAEVAAGIIASLAGGPFFVAIVRRLRLRQM</sequence>
<keyword evidence="5 8" id="KW-0812">Transmembrane</keyword>
<dbReference type="Gene3D" id="1.10.3470.10">
    <property type="entry name" value="ABC transporter involved in vitamin B12 uptake, BtuC"/>
    <property type="match status" value="1"/>
</dbReference>
<dbReference type="FunFam" id="1.10.3470.10:FF:000001">
    <property type="entry name" value="Vitamin B12 ABC transporter permease BtuC"/>
    <property type="match status" value="1"/>
</dbReference>
<dbReference type="GO" id="GO:0022857">
    <property type="term" value="F:transmembrane transporter activity"/>
    <property type="evidence" value="ECO:0007669"/>
    <property type="project" value="InterPro"/>
</dbReference>
<dbReference type="AlphaFoldDB" id="A0A0U3NBY7"/>
<geneLocation type="plasmid" evidence="9 10">
    <name>p.p-1</name>
</geneLocation>
<feature type="transmembrane region" description="Helical" evidence="8">
    <location>
        <begin position="295"/>
        <end position="318"/>
    </location>
</feature>
<evidence type="ECO:0000256" key="3">
    <source>
        <dbReference type="ARBA" id="ARBA00022448"/>
    </source>
</evidence>
<dbReference type="PANTHER" id="PTHR30472:SF1">
    <property type="entry name" value="FE(3+) DICITRATE TRANSPORT SYSTEM PERMEASE PROTEIN FECC-RELATED"/>
    <property type="match status" value="1"/>
</dbReference>
<organism evidence="9 10">
    <name type="scientific">Pannonibacter phragmitetus</name>
    <dbReference type="NCBI Taxonomy" id="121719"/>
    <lineage>
        <taxon>Bacteria</taxon>
        <taxon>Pseudomonadati</taxon>
        <taxon>Pseudomonadota</taxon>
        <taxon>Alphaproteobacteria</taxon>
        <taxon>Hyphomicrobiales</taxon>
        <taxon>Stappiaceae</taxon>
        <taxon>Pannonibacter</taxon>
    </lineage>
</organism>
<evidence type="ECO:0000256" key="1">
    <source>
        <dbReference type="ARBA" id="ARBA00004651"/>
    </source>
</evidence>
<evidence type="ECO:0000256" key="6">
    <source>
        <dbReference type="ARBA" id="ARBA00022989"/>
    </source>
</evidence>